<feature type="transmembrane region" description="Helical" evidence="9">
    <location>
        <begin position="411"/>
        <end position="429"/>
    </location>
</feature>
<dbReference type="EMBL" id="RBWV01000013">
    <property type="protein sequence ID" value="RKS72768.1"/>
    <property type="molecule type" value="Genomic_DNA"/>
</dbReference>
<feature type="transmembrane region" description="Helical" evidence="9">
    <location>
        <begin position="436"/>
        <end position="457"/>
    </location>
</feature>
<comment type="subcellular location">
    <subcellularLocation>
        <location evidence="1">Cell membrane</location>
        <topology evidence="1">Multi-pass membrane protein</topology>
    </subcellularLocation>
</comment>
<evidence type="ECO:0000256" key="9">
    <source>
        <dbReference type="SAM" id="Phobius"/>
    </source>
</evidence>
<proteinExistence type="predicted"/>
<dbReference type="AlphaFoldDB" id="A0A420XN97"/>
<keyword evidence="3" id="KW-0328">Glycosyltransferase</keyword>
<feature type="transmembrane region" description="Helical" evidence="9">
    <location>
        <begin position="12"/>
        <end position="30"/>
    </location>
</feature>
<feature type="transmembrane region" description="Helical" evidence="9">
    <location>
        <begin position="353"/>
        <end position="374"/>
    </location>
</feature>
<keyword evidence="5 9" id="KW-0812">Transmembrane</keyword>
<evidence type="ECO:0000256" key="8">
    <source>
        <dbReference type="SAM" id="MobiDB-lite"/>
    </source>
</evidence>
<feature type="transmembrane region" description="Helical" evidence="9">
    <location>
        <begin position="329"/>
        <end position="347"/>
    </location>
</feature>
<organism evidence="12 13">
    <name type="scientific">Motilibacter peucedani</name>
    <dbReference type="NCBI Taxonomy" id="598650"/>
    <lineage>
        <taxon>Bacteria</taxon>
        <taxon>Bacillati</taxon>
        <taxon>Actinomycetota</taxon>
        <taxon>Actinomycetes</taxon>
        <taxon>Motilibacterales</taxon>
        <taxon>Motilibacteraceae</taxon>
        <taxon>Motilibacter</taxon>
    </lineage>
</organism>
<accession>A0A420XN97</accession>
<protein>
    <submittedName>
        <fullName evidence="12">4-amino-4-deoxy-L-arabinose transferase-like glycosyltransferase</fullName>
    </submittedName>
</protein>
<evidence type="ECO:0000313" key="13">
    <source>
        <dbReference type="Proteomes" id="UP000281955"/>
    </source>
</evidence>
<feature type="compositionally biased region" description="Gly residues" evidence="8">
    <location>
        <begin position="477"/>
        <end position="497"/>
    </location>
</feature>
<evidence type="ECO:0000256" key="6">
    <source>
        <dbReference type="ARBA" id="ARBA00022989"/>
    </source>
</evidence>
<dbReference type="InterPro" id="IPR056785">
    <property type="entry name" value="YkcA/B-like_C"/>
</dbReference>
<dbReference type="InterPro" id="IPR038731">
    <property type="entry name" value="RgtA/B/C-like"/>
</dbReference>
<dbReference type="InParanoid" id="A0A420XN97"/>
<reference evidence="12 13" key="1">
    <citation type="submission" date="2018-10" db="EMBL/GenBank/DDBJ databases">
        <title>Genomic Encyclopedia of Archaeal and Bacterial Type Strains, Phase II (KMG-II): from individual species to whole genera.</title>
        <authorList>
            <person name="Goeker M."/>
        </authorList>
    </citation>
    <scope>NUCLEOTIDE SEQUENCE [LARGE SCALE GENOMIC DNA]</scope>
    <source>
        <strain evidence="12 13">RP-AC37</strain>
    </source>
</reference>
<feature type="region of interest" description="Disordered" evidence="8">
    <location>
        <begin position="471"/>
        <end position="525"/>
    </location>
</feature>
<dbReference type="Pfam" id="PF24878">
    <property type="entry name" value="YkcB_C"/>
    <property type="match status" value="1"/>
</dbReference>
<comment type="caution">
    <text evidence="12">The sequence shown here is derived from an EMBL/GenBank/DDBJ whole genome shotgun (WGS) entry which is preliminary data.</text>
</comment>
<keyword evidence="4 12" id="KW-0808">Transferase</keyword>
<dbReference type="PANTHER" id="PTHR33908">
    <property type="entry name" value="MANNOSYLTRANSFERASE YKCB-RELATED"/>
    <property type="match status" value="1"/>
</dbReference>
<feature type="domain" description="Glycosyltransferase RgtA/B/C/D-like" evidence="10">
    <location>
        <begin position="69"/>
        <end position="224"/>
    </location>
</feature>
<dbReference type="InterPro" id="IPR050297">
    <property type="entry name" value="LipidA_mod_glycosyltrf_83"/>
</dbReference>
<evidence type="ECO:0000256" key="2">
    <source>
        <dbReference type="ARBA" id="ARBA00022475"/>
    </source>
</evidence>
<feature type="transmembrane region" description="Helical" evidence="9">
    <location>
        <begin position="168"/>
        <end position="201"/>
    </location>
</feature>
<feature type="transmembrane region" description="Helical" evidence="9">
    <location>
        <begin position="75"/>
        <end position="98"/>
    </location>
</feature>
<evidence type="ECO:0000259" key="11">
    <source>
        <dbReference type="Pfam" id="PF24878"/>
    </source>
</evidence>
<evidence type="ECO:0000256" key="3">
    <source>
        <dbReference type="ARBA" id="ARBA00022676"/>
    </source>
</evidence>
<dbReference type="GO" id="GO:0009103">
    <property type="term" value="P:lipopolysaccharide biosynthetic process"/>
    <property type="evidence" value="ECO:0007669"/>
    <property type="project" value="UniProtKB-ARBA"/>
</dbReference>
<feature type="transmembrane region" description="Helical" evidence="9">
    <location>
        <begin position="118"/>
        <end position="137"/>
    </location>
</feature>
<dbReference type="GO" id="GO:0016763">
    <property type="term" value="F:pentosyltransferase activity"/>
    <property type="evidence" value="ECO:0007669"/>
    <property type="project" value="TreeGrafter"/>
</dbReference>
<evidence type="ECO:0000256" key="7">
    <source>
        <dbReference type="ARBA" id="ARBA00023136"/>
    </source>
</evidence>
<gene>
    <name evidence="12" type="ORF">CLV35_3018</name>
</gene>
<dbReference type="GO" id="GO:0010041">
    <property type="term" value="P:response to iron(III) ion"/>
    <property type="evidence" value="ECO:0007669"/>
    <property type="project" value="TreeGrafter"/>
</dbReference>
<dbReference type="PANTHER" id="PTHR33908:SF3">
    <property type="entry name" value="UNDECAPRENYL PHOSPHATE-ALPHA-4-AMINO-4-DEOXY-L-ARABINOSE ARABINOSYL TRANSFERASE"/>
    <property type="match status" value="1"/>
</dbReference>
<feature type="domain" description="Putative mannosyltransferase YkcA/B-like C-terminal" evidence="11">
    <location>
        <begin position="533"/>
        <end position="624"/>
    </location>
</feature>
<keyword evidence="6 9" id="KW-1133">Transmembrane helix</keyword>
<keyword evidence="2" id="KW-1003">Cell membrane</keyword>
<evidence type="ECO:0000256" key="1">
    <source>
        <dbReference type="ARBA" id="ARBA00004651"/>
    </source>
</evidence>
<evidence type="ECO:0000259" key="10">
    <source>
        <dbReference type="Pfam" id="PF13231"/>
    </source>
</evidence>
<sequence>MPTPPGKDLSWVRPALVGLLALTAVLYLWGLGASGWANSFYAAAVQAGSVSWKAFFFGSSDAASSITVDKTPASLWVMALSARVFGMSSWSMLVPQALMGVASVGLLYEAVRRVTTPAAGLFAGAVLALTPVAVLMFRFNNPDALLVLLLMGAAYAMTRAVEKAETRWLLLAGTLIGFGFLTKMLQALLVVPGFALAYLVLAPTPVRRRIVQLLGAGLALLVSCGWWIATVELMPASARPYIGGSQHNSILELVIGYNGLGRLSGNETGSVGGGGGGGTGMWGETGILRLFDAEMGGQASWLVPAALLLLVGGLVALRRAARTDVARAALLLWGSWLVVTFLTFSFMRGIFHAYYNVALAPAIGATVGIGAALVWRERAALWARCVLAAAVLVSAWWAWVLLGRSADFVPWLRPVVLVVGVVAAVALLAPQLGARVTAAAVTLSLVAALAGPAAYAVETAATPHTGSIVTAGPTVAGSGGPGGRGGFGGQRGPGGPGGQPPAGVGGGTGAPTGGPTGGGAGGLLNGSTPTAELTALLQTNADDYTWVAAAVGSNTASGYQLASGDPVMAIGGFNGSDPSPTLAELEALVAAGTIHYFIGGGGMGMGSQRGGSNASGEIASWVSSTYTATTVGGVTVYDLSAR</sequence>
<evidence type="ECO:0000256" key="5">
    <source>
        <dbReference type="ARBA" id="ARBA00022692"/>
    </source>
</evidence>
<feature type="transmembrane region" description="Helical" evidence="9">
    <location>
        <begin position="381"/>
        <end position="399"/>
    </location>
</feature>
<feature type="transmembrane region" description="Helical" evidence="9">
    <location>
        <begin position="299"/>
        <end position="317"/>
    </location>
</feature>
<feature type="compositionally biased region" description="Gly residues" evidence="8">
    <location>
        <begin position="503"/>
        <end position="524"/>
    </location>
</feature>
<feature type="transmembrane region" description="Helical" evidence="9">
    <location>
        <begin position="210"/>
        <end position="229"/>
    </location>
</feature>
<dbReference type="Pfam" id="PF13231">
    <property type="entry name" value="PMT_2"/>
    <property type="match status" value="1"/>
</dbReference>
<dbReference type="GO" id="GO:0005886">
    <property type="term" value="C:plasma membrane"/>
    <property type="evidence" value="ECO:0007669"/>
    <property type="project" value="UniProtKB-SubCell"/>
</dbReference>
<keyword evidence="7 9" id="KW-0472">Membrane</keyword>
<name>A0A420XN97_9ACTN</name>
<evidence type="ECO:0000256" key="4">
    <source>
        <dbReference type="ARBA" id="ARBA00022679"/>
    </source>
</evidence>
<keyword evidence="13" id="KW-1185">Reference proteome</keyword>
<feature type="transmembrane region" description="Helical" evidence="9">
    <location>
        <begin position="144"/>
        <end position="162"/>
    </location>
</feature>
<dbReference type="Proteomes" id="UP000281955">
    <property type="component" value="Unassembled WGS sequence"/>
</dbReference>
<evidence type="ECO:0000313" key="12">
    <source>
        <dbReference type="EMBL" id="RKS72768.1"/>
    </source>
</evidence>